<comment type="caution">
    <text evidence="1">The sequence shown here is derived from an EMBL/GenBank/DDBJ whole genome shotgun (WGS) entry which is preliminary data.</text>
</comment>
<evidence type="ECO:0000313" key="2">
    <source>
        <dbReference type="Proteomes" id="UP000233551"/>
    </source>
</evidence>
<proteinExistence type="predicted"/>
<accession>A0A2I0HN53</accession>
<dbReference type="AlphaFoldDB" id="A0A2I0HN53"/>
<dbReference type="Proteomes" id="UP000233551">
    <property type="component" value="Unassembled WGS sequence"/>
</dbReference>
<protein>
    <submittedName>
        <fullName evidence="1">Uncharacterized protein</fullName>
    </submittedName>
</protein>
<keyword evidence="2" id="KW-1185">Reference proteome</keyword>
<name>A0A2I0HN53_PUNGR</name>
<gene>
    <name evidence="1" type="ORF">CRG98_046722</name>
</gene>
<evidence type="ECO:0000313" key="1">
    <source>
        <dbReference type="EMBL" id="PKI32880.1"/>
    </source>
</evidence>
<organism evidence="1 2">
    <name type="scientific">Punica granatum</name>
    <name type="common">Pomegranate</name>
    <dbReference type="NCBI Taxonomy" id="22663"/>
    <lineage>
        <taxon>Eukaryota</taxon>
        <taxon>Viridiplantae</taxon>
        <taxon>Streptophyta</taxon>
        <taxon>Embryophyta</taxon>
        <taxon>Tracheophyta</taxon>
        <taxon>Spermatophyta</taxon>
        <taxon>Magnoliopsida</taxon>
        <taxon>eudicotyledons</taxon>
        <taxon>Gunneridae</taxon>
        <taxon>Pentapetalae</taxon>
        <taxon>rosids</taxon>
        <taxon>malvids</taxon>
        <taxon>Myrtales</taxon>
        <taxon>Lythraceae</taxon>
        <taxon>Punica</taxon>
    </lineage>
</organism>
<dbReference type="EMBL" id="PGOL01007237">
    <property type="protein sequence ID" value="PKI32880.1"/>
    <property type="molecule type" value="Genomic_DNA"/>
</dbReference>
<sequence length="157" mass="17477">METEYNALGGRVLQTRHLCKLKRQRIEPARLKTHMGRPRLKLGQKRGIPQGNGQVIYSNMIPDLLSCTTKLSKADSSSDTVGNQVTNAAALWYHDKKDPKLTGALNNRQSRWGIIEDVLICPCVTNRSPGGFTSRPSKTEPHSHLKIKNSSRFALAT</sequence>
<reference evidence="1 2" key="1">
    <citation type="submission" date="2017-11" db="EMBL/GenBank/DDBJ databases">
        <title>De-novo sequencing of pomegranate (Punica granatum L.) genome.</title>
        <authorList>
            <person name="Akparov Z."/>
            <person name="Amiraslanov A."/>
            <person name="Hajiyeva S."/>
            <person name="Abbasov M."/>
            <person name="Kaur K."/>
            <person name="Hamwieh A."/>
            <person name="Solovyev V."/>
            <person name="Salamov A."/>
            <person name="Braich B."/>
            <person name="Kosarev P."/>
            <person name="Mahmoud A."/>
            <person name="Hajiyev E."/>
            <person name="Babayeva S."/>
            <person name="Izzatullayeva V."/>
            <person name="Mammadov A."/>
            <person name="Mammadov A."/>
            <person name="Sharifova S."/>
            <person name="Ojaghi J."/>
            <person name="Eynullazada K."/>
            <person name="Bayramov B."/>
            <person name="Abdulazimova A."/>
            <person name="Shahmuradov I."/>
        </authorList>
    </citation>
    <scope>NUCLEOTIDE SEQUENCE [LARGE SCALE GENOMIC DNA]</scope>
    <source>
        <strain evidence="2">cv. AG2017</strain>
        <tissue evidence="1">Leaf</tissue>
    </source>
</reference>